<dbReference type="CDD" id="cd06261">
    <property type="entry name" value="TM_PBP2"/>
    <property type="match status" value="1"/>
</dbReference>
<reference evidence="9 10" key="1">
    <citation type="journal article" date="2010" name="Stand. Genomic Sci.">
        <title>Complete genome sequence of Conexibacter woesei type strain (ID131577).</title>
        <authorList>
            <person name="Pukall R."/>
            <person name="Lapidus A."/>
            <person name="Glavina Del Rio T."/>
            <person name="Copeland A."/>
            <person name="Tice H."/>
            <person name="Cheng J.-F."/>
            <person name="Lucas S."/>
            <person name="Chen F."/>
            <person name="Nolan M."/>
            <person name="Bruce D."/>
            <person name="Goodwin L."/>
            <person name="Pitluck S."/>
            <person name="Mavromatis K."/>
            <person name="Ivanova N."/>
            <person name="Ovchinnikova G."/>
            <person name="Pati A."/>
            <person name="Chen A."/>
            <person name="Palaniappan K."/>
            <person name="Land M."/>
            <person name="Hauser L."/>
            <person name="Chang Y.-J."/>
            <person name="Jeffries C.D."/>
            <person name="Chain P."/>
            <person name="Meincke L."/>
            <person name="Sims D."/>
            <person name="Brettin T."/>
            <person name="Detter J.C."/>
            <person name="Rohde M."/>
            <person name="Goeker M."/>
            <person name="Bristow J."/>
            <person name="Eisen J.A."/>
            <person name="Markowitz V."/>
            <person name="Kyrpides N.C."/>
            <person name="Klenk H.-P."/>
            <person name="Hugenholtz P."/>
        </authorList>
    </citation>
    <scope>NUCLEOTIDE SEQUENCE [LARGE SCALE GENOMIC DNA]</scope>
    <source>
        <strain evidence="10">DSM 14684 / CIP 108061 / JCM 11494 / NBRC 100937 / ID131577</strain>
    </source>
</reference>
<evidence type="ECO:0000256" key="1">
    <source>
        <dbReference type="ARBA" id="ARBA00004651"/>
    </source>
</evidence>
<keyword evidence="5 7" id="KW-1133">Transmembrane helix</keyword>
<comment type="similarity">
    <text evidence="7">Belongs to the binding-protein-dependent transport system permease family.</text>
</comment>
<dbReference type="Proteomes" id="UP000008229">
    <property type="component" value="Chromosome"/>
</dbReference>
<accession>D3EZ76</accession>
<keyword evidence="6 7" id="KW-0472">Membrane</keyword>
<feature type="domain" description="ABC transmembrane type-1" evidence="8">
    <location>
        <begin position="95"/>
        <end position="305"/>
    </location>
</feature>
<dbReference type="SUPFAM" id="SSF161098">
    <property type="entry name" value="MetI-like"/>
    <property type="match status" value="1"/>
</dbReference>
<dbReference type="GO" id="GO:0005886">
    <property type="term" value="C:plasma membrane"/>
    <property type="evidence" value="ECO:0007669"/>
    <property type="project" value="UniProtKB-SubCell"/>
</dbReference>
<protein>
    <submittedName>
        <fullName evidence="9">Binding-protein-dependent transport systems inner membrane component</fullName>
    </submittedName>
</protein>
<evidence type="ECO:0000313" key="10">
    <source>
        <dbReference type="Proteomes" id="UP000008229"/>
    </source>
</evidence>
<evidence type="ECO:0000256" key="4">
    <source>
        <dbReference type="ARBA" id="ARBA00022692"/>
    </source>
</evidence>
<feature type="transmembrane region" description="Helical" evidence="7">
    <location>
        <begin position="99"/>
        <end position="122"/>
    </location>
</feature>
<sequence length="316" mass="34780" precursor="true">MVRFVVRRLISMVLVMFAISVLTFLIFQAIPNGDPAVRMAGRLATPEQIAQIRQSWGFDDPLWQQYLTTMEKIFSGEVISYTQQLNVLDQVKAALPATLSLSIGAGIIWLFFGVVFGLFSAIKAGRFTDRALTVLALIGVSTPVFLLGAVALYFLAFKITLFPNGGYVPLTEDPIDWLYHMILPWCVLSVLFIGVYSRVLRSNVLDTMSEDYVRTARAKGISEKRVMVRHVLRNSMIPIISLWSLDFAAVIGGGAILTESVFNLQGVGQYAAEAIQSLDVPPVLVVVMLGAFAVVILSAVTDVIFAFLDPRIRLTG</sequence>
<evidence type="ECO:0000256" key="6">
    <source>
        <dbReference type="ARBA" id="ARBA00023136"/>
    </source>
</evidence>
<dbReference type="OrthoDB" id="147639at2"/>
<keyword evidence="10" id="KW-1185">Reference proteome</keyword>
<gene>
    <name evidence="9" type="ordered locus">Cwoe_3423</name>
</gene>
<organism evidence="9 10">
    <name type="scientific">Conexibacter woesei (strain DSM 14684 / CCUG 47730 / CIP 108061 / JCM 11494 / NBRC 100937 / ID131577)</name>
    <dbReference type="NCBI Taxonomy" id="469383"/>
    <lineage>
        <taxon>Bacteria</taxon>
        <taxon>Bacillati</taxon>
        <taxon>Actinomycetota</taxon>
        <taxon>Thermoleophilia</taxon>
        <taxon>Solirubrobacterales</taxon>
        <taxon>Conexibacteraceae</taxon>
        <taxon>Conexibacter</taxon>
    </lineage>
</organism>
<keyword evidence="2 7" id="KW-0813">Transport</keyword>
<dbReference type="Pfam" id="PF19300">
    <property type="entry name" value="BPD_transp_1_N"/>
    <property type="match status" value="1"/>
</dbReference>
<dbReference type="HOGENOM" id="CLU_036879_0_0_11"/>
<dbReference type="InterPro" id="IPR000515">
    <property type="entry name" value="MetI-like"/>
</dbReference>
<dbReference type="PROSITE" id="PS50928">
    <property type="entry name" value="ABC_TM1"/>
    <property type="match status" value="1"/>
</dbReference>
<dbReference type="eggNOG" id="COG0601">
    <property type="taxonomic scope" value="Bacteria"/>
</dbReference>
<dbReference type="PANTHER" id="PTHR43163">
    <property type="entry name" value="DIPEPTIDE TRANSPORT SYSTEM PERMEASE PROTEIN DPPB-RELATED"/>
    <property type="match status" value="1"/>
</dbReference>
<evidence type="ECO:0000256" key="2">
    <source>
        <dbReference type="ARBA" id="ARBA00022448"/>
    </source>
</evidence>
<reference evidence="10" key="2">
    <citation type="submission" date="2010-01" db="EMBL/GenBank/DDBJ databases">
        <title>The complete genome of Conexibacter woesei DSM 14684.</title>
        <authorList>
            <consortium name="US DOE Joint Genome Institute (JGI-PGF)"/>
            <person name="Lucas S."/>
            <person name="Copeland A."/>
            <person name="Lapidus A."/>
            <person name="Glavina del Rio T."/>
            <person name="Dalin E."/>
            <person name="Tice H."/>
            <person name="Bruce D."/>
            <person name="Goodwin L."/>
            <person name="Pitluck S."/>
            <person name="Kyrpides N."/>
            <person name="Mavromatis K."/>
            <person name="Ivanova N."/>
            <person name="Mikhailova N."/>
            <person name="Chertkov O."/>
            <person name="Brettin T."/>
            <person name="Detter J.C."/>
            <person name="Han C."/>
            <person name="Larimer F."/>
            <person name="Land M."/>
            <person name="Hauser L."/>
            <person name="Markowitz V."/>
            <person name="Cheng J.-F."/>
            <person name="Hugenholtz P."/>
            <person name="Woyke T."/>
            <person name="Wu D."/>
            <person name="Pukall R."/>
            <person name="Steenblock K."/>
            <person name="Schneider S."/>
            <person name="Klenk H.-P."/>
            <person name="Eisen J.A."/>
        </authorList>
    </citation>
    <scope>NUCLEOTIDE SEQUENCE [LARGE SCALE GENOMIC DNA]</scope>
    <source>
        <strain evidence="10">DSM 14684 / CIP 108061 / JCM 11494 / NBRC 100937 / ID131577</strain>
    </source>
</reference>
<feature type="transmembrane region" description="Helical" evidence="7">
    <location>
        <begin position="177"/>
        <end position="196"/>
    </location>
</feature>
<keyword evidence="3" id="KW-1003">Cell membrane</keyword>
<feature type="transmembrane region" description="Helical" evidence="7">
    <location>
        <begin position="134"/>
        <end position="157"/>
    </location>
</feature>
<feature type="transmembrane region" description="Helical" evidence="7">
    <location>
        <begin position="283"/>
        <end position="308"/>
    </location>
</feature>
<dbReference type="EMBL" id="CP001854">
    <property type="protein sequence ID" value="ADB51841.1"/>
    <property type="molecule type" value="Genomic_DNA"/>
</dbReference>
<keyword evidence="4 7" id="KW-0812">Transmembrane</keyword>
<dbReference type="Pfam" id="PF00528">
    <property type="entry name" value="BPD_transp_1"/>
    <property type="match status" value="1"/>
</dbReference>
<evidence type="ECO:0000259" key="8">
    <source>
        <dbReference type="PROSITE" id="PS50928"/>
    </source>
</evidence>
<feature type="transmembrane region" description="Helical" evidence="7">
    <location>
        <begin position="9"/>
        <end position="30"/>
    </location>
</feature>
<dbReference type="RefSeq" id="WP_012934892.1">
    <property type="nucleotide sequence ID" value="NC_013739.1"/>
</dbReference>
<dbReference type="PANTHER" id="PTHR43163:SF6">
    <property type="entry name" value="DIPEPTIDE TRANSPORT SYSTEM PERMEASE PROTEIN DPPB-RELATED"/>
    <property type="match status" value="1"/>
</dbReference>
<evidence type="ECO:0000256" key="3">
    <source>
        <dbReference type="ARBA" id="ARBA00022475"/>
    </source>
</evidence>
<dbReference type="InterPro" id="IPR035906">
    <property type="entry name" value="MetI-like_sf"/>
</dbReference>
<dbReference type="Gene3D" id="1.10.3720.10">
    <property type="entry name" value="MetI-like"/>
    <property type="match status" value="1"/>
</dbReference>
<dbReference type="GO" id="GO:0055085">
    <property type="term" value="P:transmembrane transport"/>
    <property type="evidence" value="ECO:0007669"/>
    <property type="project" value="InterPro"/>
</dbReference>
<comment type="subcellular location">
    <subcellularLocation>
        <location evidence="1 7">Cell membrane</location>
        <topology evidence="1 7">Multi-pass membrane protein</topology>
    </subcellularLocation>
</comment>
<evidence type="ECO:0000256" key="5">
    <source>
        <dbReference type="ARBA" id="ARBA00022989"/>
    </source>
</evidence>
<name>D3EZ76_CONWI</name>
<dbReference type="InterPro" id="IPR045621">
    <property type="entry name" value="BPD_transp_1_N"/>
</dbReference>
<feature type="transmembrane region" description="Helical" evidence="7">
    <location>
        <begin position="235"/>
        <end position="257"/>
    </location>
</feature>
<evidence type="ECO:0000256" key="7">
    <source>
        <dbReference type="RuleBase" id="RU363032"/>
    </source>
</evidence>
<proteinExistence type="inferred from homology"/>
<dbReference type="AlphaFoldDB" id="D3EZ76"/>
<evidence type="ECO:0000313" key="9">
    <source>
        <dbReference type="EMBL" id="ADB51841.1"/>
    </source>
</evidence>
<dbReference type="STRING" id="469383.Cwoe_3423"/>
<dbReference type="KEGG" id="cwo:Cwoe_3423"/>